<evidence type="ECO:0000256" key="12">
    <source>
        <dbReference type="RuleBase" id="RU000645"/>
    </source>
</evidence>
<evidence type="ECO:0000256" key="1">
    <source>
        <dbReference type="ARBA" id="ARBA00004496"/>
    </source>
</evidence>
<dbReference type="InterPro" id="IPR015760">
    <property type="entry name" value="TIF_IF2"/>
</dbReference>
<dbReference type="Pfam" id="PF00009">
    <property type="entry name" value="GTP_EFTU"/>
    <property type="match status" value="1"/>
</dbReference>
<dbReference type="NCBIfam" id="TIGR00231">
    <property type="entry name" value="small_GTP"/>
    <property type="match status" value="1"/>
</dbReference>
<evidence type="ECO:0000313" key="16">
    <source>
        <dbReference type="Proteomes" id="UP000007468"/>
    </source>
</evidence>
<dbReference type="Pfam" id="PF04760">
    <property type="entry name" value="IF2_N"/>
    <property type="match status" value="2"/>
</dbReference>
<dbReference type="CDD" id="cd01887">
    <property type="entry name" value="IF2_eIF5B"/>
    <property type="match status" value="1"/>
</dbReference>
<dbReference type="STRING" id="546269.HMPREF0389_00328"/>
<dbReference type="Gene3D" id="3.40.50.300">
    <property type="entry name" value="P-loop containing nucleotide triphosphate hydrolases"/>
    <property type="match status" value="1"/>
</dbReference>
<dbReference type="Pfam" id="PF03144">
    <property type="entry name" value="GTP_EFTU_D2"/>
    <property type="match status" value="1"/>
</dbReference>
<evidence type="ECO:0000313" key="15">
    <source>
        <dbReference type="EMBL" id="EFE28413.1"/>
    </source>
</evidence>
<evidence type="ECO:0000256" key="6">
    <source>
        <dbReference type="ARBA" id="ARBA00022741"/>
    </source>
</evidence>
<keyword evidence="16" id="KW-1185">Reference proteome</keyword>
<organism evidence="15 16">
    <name type="scientific">Filifactor alocis (strain ATCC 35896 / CCUG 47790 / D40 B5)</name>
    <name type="common">Fusobacterium alocis</name>
    <dbReference type="NCBI Taxonomy" id="546269"/>
    <lineage>
        <taxon>Bacteria</taxon>
        <taxon>Bacillati</taxon>
        <taxon>Bacillota</taxon>
        <taxon>Clostridia</taxon>
        <taxon>Peptostreptococcales</taxon>
        <taxon>Filifactoraceae</taxon>
        <taxon>Filifactor</taxon>
    </lineage>
</organism>
<sequence>MEKIRVYKLAQELNISSKKVIETAVKLSINVASHMSTLTADDSNKIRVTLSNASSKKETNKTVNQSKKKQLNQNYSEKDSDKILKKQDNKEKLKPSIISQPEAVDKNKGEDSLKNKKMKKKVKKNEKIKVKSAPIQEKQSGYHNDKMMKKSKGKKHDYVNKKEKESKQDMSEVVKQDEGIFEIDDTIVVGDLAQILNVPATDVIMSIMKLGIMANINQTIKFETAEKVALDYDVMLVQKEKEEEVVDFVIEEDREEDLKPRSPIVTVMGHVDHGKTTLLDTIRNTKVTNSEAGGITQHIGASEVVINGKKIVFLDTPGHEAFTEMRARGAQVTDIVIIVVAADDGIMPQTIEAIDHVKAAGVPMIIAINKIDKPTANIDRVRQELSEKGILVESWGGTTIDVPVSAKTGEHIDDLLEMVLLVAEMEELRANPNRKAIGTVVESKLDKGRGTVATLIVQNGTLKEGDPVVAGTAYGRVRAMLNSKGKRIKKAGPSTAVEIQGLNSVPDAGDQFFAVSSDKEARDLGTARQERKREEYMKQTSKISLEDLFEKMQSGEMKELNIIVKADVQGSIDAIKKSFEKISNEEVVVKVIHGSVGAITESDVMLASASNAIIIGFNVRPATGAVSIAEREKVDMRTYRIIYEAIEDVEKAMKGMLSPEFVEEELGKAEVRMPFKVPKVGMIAGSYVLEGKIQRNAKVRLVRDGIVIYEGEIDSLRRFKDDVKEVAAGYDCGIGLTNYNDIKEGDIIENYIIKEIKKG</sequence>
<evidence type="ECO:0000256" key="4">
    <source>
        <dbReference type="ARBA" id="ARBA00022490"/>
    </source>
</evidence>
<dbReference type="SUPFAM" id="SSF52156">
    <property type="entry name" value="Initiation factor IF2/eIF5b, domain 3"/>
    <property type="match status" value="1"/>
</dbReference>
<dbReference type="FunFam" id="2.40.30.10:FF:000007">
    <property type="entry name" value="Translation initiation factor IF-2"/>
    <property type="match status" value="1"/>
</dbReference>
<keyword evidence="6 10" id="KW-0547">Nucleotide-binding</keyword>
<evidence type="ECO:0000256" key="5">
    <source>
        <dbReference type="ARBA" id="ARBA00022540"/>
    </source>
</evidence>
<feature type="binding site" evidence="10">
    <location>
        <begin position="315"/>
        <end position="319"/>
    </location>
    <ligand>
        <name>GTP</name>
        <dbReference type="ChEBI" id="CHEBI:37565"/>
    </ligand>
</feature>
<proteinExistence type="inferred from homology"/>
<feature type="region of interest" description="Disordered" evidence="13">
    <location>
        <begin position="51"/>
        <end position="127"/>
    </location>
</feature>
<dbReference type="PANTHER" id="PTHR43381">
    <property type="entry name" value="TRANSLATION INITIATION FACTOR IF-2-RELATED"/>
    <property type="match status" value="1"/>
</dbReference>
<feature type="compositionally biased region" description="Basic residues" evidence="13">
    <location>
        <begin position="115"/>
        <end position="126"/>
    </location>
</feature>
<feature type="region of interest" description="Disordered" evidence="13">
    <location>
        <begin position="146"/>
        <end position="170"/>
    </location>
</feature>
<name>D6GRX2_FILAD</name>
<dbReference type="InterPro" id="IPR000178">
    <property type="entry name" value="TF_IF2_bacterial-like"/>
</dbReference>
<feature type="compositionally biased region" description="Basic and acidic residues" evidence="13">
    <location>
        <begin position="76"/>
        <end position="94"/>
    </location>
</feature>
<dbReference type="Pfam" id="PF11987">
    <property type="entry name" value="IF-2"/>
    <property type="match status" value="1"/>
</dbReference>
<dbReference type="Gene3D" id="2.40.30.10">
    <property type="entry name" value="Translation factors"/>
    <property type="match status" value="2"/>
</dbReference>
<evidence type="ECO:0000256" key="8">
    <source>
        <dbReference type="ARBA" id="ARBA00023134"/>
    </source>
</evidence>
<dbReference type="RefSeq" id="WP_014261979.1">
    <property type="nucleotide sequence ID" value="NC_016630.1"/>
</dbReference>
<reference evidence="16" key="1">
    <citation type="submission" date="2010-12" db="EMBL/GenBank/DDBJ databases">
        <title>The genome sequence of Filifactor alocis strain ATCC 35896.</title>
        <authorList>
            <consortium name="The Broad Institute Genome Sequencing Platform"/>
            <person name="Ward D."/>
            <person name="Earl A."/>
            <person name="Feldgarden M."/>
            <person name="Young S.K."/>
            <person name="Gargeya S."/>
            <person name="Zeng Q."/>
            <person name="Alvarado L."/>
            <person name="Berlin A."/>
            <person name="Bochicchio J."/>
            <person name="Chapman S.B."/>
            <person name="Chen Z."/>
            <person name="Freedman E."/>
            <person name="Gellesch M."/>
            <person name="Goldberg J."/>
            <person name="Griggs A."/>
            <person name="Gujja S."/>
            <person name="Heilman E."/>
            <person name="Heiman D."/>
            <person name="Howarth C."/>
            <person name="Mehta T."/>
            <person name="Neiman D."/>
            <person name="Pearson M."/>
            <person name="Roberts A."/>
            <person name="Saif S."/>
            <person name="Shea T."/>
            <person name="Shenoy N."/>
            <person name="Sisk P."/>
            <person name="Stolte C."/>
            <person name="Sykes S."/>
            <person name="White J."/>
            <person name="Yandava C."/>
            <person name="Izard J."/>
            <person name="Blanton J.M."/>
            <person name="Baranova O.V."/>
            <person name="Tanner A.C."/>
            <person name="Dewhirst F.E."/>
            <person name="Haas B."/>
            <person name="Nusbaum C."/>
            <person name="Birren B."/>
        </authorList>
    </citation>
    <scope>NUCLEOTIDE SEQUENCE [LARGE SCALE GENOMIC DNA]</scope>
    <source>
        <strain evidence="16">ATCC 35896 / D40 B5</strain>
    </source>
</reference>
<dbReference type="PROSITE" id="PS01176">
    <property type="entry name" value="IF2"/>
    <property type="match status" value="1"/>
</dbReference>
<dbReference type="HAMAP" id="MF_00100_B">
    <property type="entry name" value="IF_2_B"/>
    <property type="match status" value="1"/>
</dbReference>
<dbReference type="Pfam" id="PF22042">
    <property type="entry name" value="EF-G_D2"/>
    <property type="match status" value="1"/>
</dbReference>
<accession>D6GRX2</accession>
<dbReference type="Gene3D" id="3.40.50.10050">
    <property type="entry name" value="Translation initiation factor IF- 2, domain 3"/>
    <property type="match status" value="1"/>
</dbReference>
<dbReference type="FunFam" id="2.40.30.10:FF:000008">
    <property type="entry name" value="Translation initiation factor IF-2"/>
    <property type="match status" value="1"/>
</dbReference>
<dbReference type="GO" id="GO:0005525">
    <property type="term" value="F:GTP binding"/>
    <property type="evidence" value="ECO:0007669"/>
    <property type="project" value="UniProtKB-KW"/>
</dbReference>
<protein>
    <recommendedName>
        <fullName evidence="3 10">Translation initiation factor IF-2</fullName>
    </recommendedName>
</protein>
<evidence type="ECO:0000256" key="13">
    <source>
        <dbReference type="SAM" id="MobiDB-lite"/>
    </source>
</evidence>
<dbReference type="GO" id="GO:0003743">
    <property type="term" value="F:translation initiation factor activity"/>
    <property type="evidence" value="ECO:0007669"/>
    <property type="project" value="UniProtKB-UniRule"/>
</dbReference>
<evidence type="ECO:0000256" key="3">
    <source>
        <dbReference type="ARBA" id="ARBA00020675"/>
    </source>
</evidence>
<dbReference type="InterPro" id="IPR009000">
    <property type="entry name" value="Transl_B-barrel_sf"/>
</dbReference>
<comment type="subcellular location">
    <subcellularLocation>
        <location evidence="1 10 12">Cytoplasm</location>
    </subcellularLocation>
</comment>
<comment type="function">
    <text evidence="9 10 11">One of the essential components for the initiation of protein synthesis. Protects formylmethionyl-tRNA from spontaneous hydrolysis and promotes its binding to the 30S ribosomal subunits. Also involved in the hydrolysis of GTP during the formation of the 70S ribosomal complex.</text>
</comment>
<feature type="compositionally biased region" description="Polar residues" evidence="13">
    <location>
        <begin position="61"/>
        <end position="75"/>
    </location>
</feature>
<dbReference type="eggNOG" id="COG0532">
    <property type="taxonomic scope" value="Bacteria"/>
</dbReference>
<dbReference type="FunFam" id="3.40.50.300:FF:000019">
    <property type="entry name" value="Translation initiation factor IF-2"/>
    <property type="match status" value="1"/>
</dbReference>
<dbReference type="PROSITE" id="PS51722">
    <property type="entry name" value="G_TR_2"/>
    <property type="match status" value="1"/>
</dbReference>
<dbReference type="CDD" id="cd03692">
    <property type="entry name" value="mtIF2_IVc"/>
    <property type="match status" value="1"/>
</dbReference>
<feature type="region of interest" description="G-domain" evidence="10">
    <location>
        <begin position="263"/>
        <end position="411"/>
    </location>
</feature>
<dbReference type="FunFam" id="3.40.50.10050:FF:000001">
    <property type="entry name" value="Translation initiation factor IF-2"/>
    <property type="match status" value="1"/>
</dbReference>
<feature type="compositionally biased region" description="Basic and acidic residues" evidence="13">
    <location>
        <begin position="156"/>
        <end position="170"/>
    </location>
</feature>
<dbReference type="AlphaFoldDB" id="D6GRX2"/>
<evidence type="ECO:0000256" key="7">
    <source>
        <dbReference type="ARBA" id="ARBA00022917"/>
    </source>
</evidence>
<evidence type="ECO:0000256" key="2">
    <source>
        <dbReference type="ARBA" id="ARBA00007733"/>
    </source>
</evidence>
<dbReference type="InterPro" id="IPR006847">
    <property type="entry name" value="IF2_N"/>
</dbReference>
<dbReference type="EMBL" id="CP002390">
    <property type="protein sequence ID" value="EFE28413.1"/>
    <property type="molecule type" value="Genomic_DNA"/>
</dbReference>
<dbReference type="InterPro" id="IPR053905">
    <property type="entry name" value="EF-G-like_DII"/>
</dbReference>
<evidence type="ECO:0000256" key="9">
    <source>
        <dbReference type="ARBA" id="ARBA00025162"/>
    </source>
</evidence>
<dbReference type="InterPro" id="IPR004161">
    <property type="entry name" value="EFTu-like_2"/>
</dbReference>
<keyword evidence="8 10" id="KW-0342">GTP-binding</keyword>
<dbReference type="InterPro" id="IPR036925">
    <property type="entry name" value="TIF_IF2_dom3_sf"/>
</dbReference>
<evidence type="ECO:0000256" key="10">
    <source>
        <dbReference type="HAMAP-Rule" id="MF_00100"/>
    </source>
</evidence>
<comment type="similarity">
    <text evidence="2 10 11">Belongs to the TRAFAC class translation factor GTPase superfamily. Classic translation factor GTPase family. IF-2 subfamily.</text>
</comment>
<evidence type="ECO:0000256" key="11">
    <source>
        <dbReference type="RuleBase" id="RU000644"/>
    </source>
</evidence>
<keyword evidence="5 10" id="KW-0396">Initiation factor</keyword>
<dbReference type="InterPro" id="IPR044145">
    <property type="entry name" value="IF2_II"/>
</dbReference>
<dbReference type="InterPro" id="IPR000795">
    <property type="entry name" value="T_Tr_GTP-bd_dom"/>
</dbReference>
<keyword evidence="4 10" id="KW-0963">Cytoplasm</keyword>
<feature type="binding site" evidence="10">
    <location>
        <begin position="369"/>
        <end position="372"/>
    </location>
    <ligand>
        <name>GTP</name>
        <dbReference type="ChEBI" id="CHEBI:37565"/>
    </ligand>
</feature>
<dbReference type="NCBIfam" id="TIGR00487">
    <property type="entry name" value="IF-2"/>
    <property type="match status" value="1"/>
</dbReference>
<dbReference type="GO" id="GO:0003924">
    <property type="term" value="F:GTPase activity"/>
    <property type="evidence" value="ECO:0007669"/>
    <property type="project" value="UniProtKB-UniRule"/>
</dbReference>
<feature type="domain" description="Tr-type G" evidence="14">
    <location>
        <begin position="260"/>
        <end position="429"/>
    </location>
</feature>
<dbReference type="InterPro" id="IPR023115">
    <property type="entry name" value="TIF_IF2_dom3"/>
</dbReference>
<dbReference type="KEGG" id="faa:HMPREF0389_00328"/>
<dbReference type="PANTHER" id="PTHR43381:SF5">
    <property type="entry name" value="TR-TYPE G DOMAIN-CONTAINING PROTEIN"/>
    <property type="match status" value="1"/>
</dbReference>
<dbReference type="SUPFAM" id="SSF50447">
    <property type="entry name" value="Translation proteins"/>
    <property type="match status" value="2"/>
</dbReference>
<dbReference type="PATRIC" id="fig|546269.5.peg.328"/>
<dbReference type="Gene3D" id="1.10.10.2480">
    <property type="match status" value="1"/>
</dbReference>
<dbReference type="Proteomes" id="UP000007468">
    <property type="component" value="Chromosome"/>
</dbReference>
<keyword evidence="7 10" id="KW-0648">Protein biosynthesis</keyword>
<feature type="binding site" evidence="10">
    <location>
        <begin position="269"/>
        <end position="276"/>
    </location>
    <ligand>
        <name>GTP</name>
        <dbReference type="ChEBI" id="CHEBI:37565"/>
    </ligand>
</feature>
<dbReference type="SUPFAM" id="SSF52540">
    <property type="entry name" value="P-loop containing nucleoside triphosphate hydrolases"/>
    <property type="match status" value="1"/>
</dbReference>
<dbReference type="InterPro" id="IPR005225">
    <property type="entry name" value="Small_GTP-bd"/>
</dbReference>
<gene>
    <name evidence="10 15" type="primary">infB</name>
    <name evidence="15" type="ordered locus">HMPREF0389_00328</name>
</gene>
<dbReference type="InterPro" id="IPR027417">
    <property type="entry name" value="P-loop_NTPase"/>
</dbReference>
<evidence type="ECO:0000259" key="14">
    <source>
        <dbReference type="PROSITE" id="PS51722"/>
    </source>
</evidence>
<dbReference type="CDD" id="cd03702">
    <property type="entry name" value="IF2_mtIF2_II"/>
    <property type="match status" value="1"/>
</dbReference>
<dbReference type="OrthoDB" id="9811804at2"/>
<feature type="compositionally biased region" description="Basic and acidic residues" evidence="13">
    <location>
        <begin position="103"/>
        <end position="114"/>
    </location>
</feature>
<dbReference type="GO" id="GO:0005829">
    <property type="term" value="C:cytosol"/>
    <property type="evidence" value="ECO:0007669"/>
    <property type="project" value="TreeGrafter"/>
</dbReference>